<proteinExistence type="predicted"/>
<sequence length="276" mass="30293">MDSNMTDLFESIKNAAPVMQKVFPFDCMMGMADRERFIFYLPGEKLRHESPVGKAIIKGDGMWETMHYRQTFSAIIPKDVWGVTFKSIQTPLYGLDGEVIGAFGFGYSLENQEILQDAASTIAASSQQLTASSLHLAENAKLLQHKMDALRQSGDGMVGSLKKSDQVLVFIKEIATQSNLLGFNALLEAARAGQYGRGFSVVADEMRKLSVNSFSAVKEAQEILEGIQMGMVGHDGEIRKVDEISMVQQSATQDITNAIVSLSKLAEDIKILADKV</sequence>
<evidence type="ECO:0000313" key="1">
    <source>
        <dbReference type="EMBL" id="QOX64160.1"/>
    </source>
</evidence>
<accession>A0ACD1ACG4</accession>
<name>A0ACD1ACG4_9FIRM</name>
<organism evidence="1 2">
    <name type="scientific">Anoxybacterium hadale</name>
    <dbReference type="NCBI Taxonomy" id="3408580"/>
    <lineage>
        <taxon>Bacteria</taxon>
        <taxon>Bacillati</taxon>
        <taxon>Bacillota</taxon>
        <taxon>Clostridia</taxon>
        <taxon>Peptostreptococcales</taxon>
        <taxon>Anaerovoracaceae</taxon>
        <taxon>Anoxybacterium</taxon>
    </lineage>
</organism>
<gene>
    <name evidence="1" type="ORF">FRZ06_12835</name>
</gene>
<evidence type="ECO:0000313" key="2">
    <source>
        <dbReference type="Proteomes" id="UP000594014"/>
    </source>
</evidence>
<keyword evidence="2" id="KW-1185">Reference proteome</keyword>
<reference evidence="1" key="1">
    <citation type="submission" date="2019-08" db="EMBL/GenBank/DDBJ databases">
        <title>Genome sequence of Clostridiales bacterium MT110.</title>
        <authorList>
            <person name="Cao J."/>
        </authorList>
    </citation>
    <scope>NUCLEOTIDE SEQUENCE</scope>
    <source>
        <strain evidence="1">MT110</strain>
    </source>
</reference>
<protein>
    <submittedName>
        <fullName evidence="1">Uncharacterized protein</fullName>
    </submittedName>
</protein>
<dbReference type="EMBL" id="CP042469">
    <property type="protein sequence ID" value="QOX64160.1"/>
    <property type="molecule type" value="Genomic_DNA"/>
</dbReference>
<dbReference type="Proteomes" id="UP000594014">
    <property type="component" value="Chromosome"/>
</dbReference>